<dbReference type="Proteomes" id="UP001239445">
    <property type="component" value="Unassembled WGS sequence"/>
</dbReference>
<sequence>MVGVDCRYDSRWGMWKLAMVREVPQRRSSPLHFHIEPIEYEEATNAIRQPGVTVDFGSDPRRFFLLRRKKLWVRNIGCYRISTTEADMSRSSQHQQRRRSSEWPEIEKTPFWAVVPRSLGPGRSTHPMCLEHQESLNTDHRGSYGSPHQCLLDPDRQCGFSSMRPGGVERFGRMLHLRSTASRMRGNCVERFQKTCQSLSVGRQWTAALTVR</sequence>
<proteinExistence type="predicted"/>
<evidence type="ECO:0000313" key="2">
    <source>
        <dbReference type="Proteomes" id="UP001239445"/>
    </source>
</evidence>
<evidence type="ECO:0000313" key="1">
    <source>
        <dbReference type="EMBL" id="KAK1750603.1"/>
    </source>
</evidence>
<dbReference type="AlphaFoldDB" id="A0AAJ0B571"/>
<reference evidence="1" key="1">
    <citation type="submission" date="2023-06" db="EMBL/GenBank/DDBJ databases">
        <title>Genome-scale phylogeny and comparative genomics of the fungal order Sordariales.</title>
        <authorList>
            <consortium name="Lawrence Berkeley National Laboratory"/>
            <person name="Hensen N."/>
            <person name="Bonometti L."/>
            <person name="Westerberg I."/>
            <person name="Brannstrom I.O."/>
            <person name="Guillou S."/>
            <person name="Cros-Aarteil S."/>
            <person name="Calhoun S."/>
            <person name="Haridas S."/>
            <person name="Kuo A."/>
            <person name="Mondo S."/>
            <person name="Pangilinan J."/>
            <person name="Riley R."/>
            <person name="Labutti K."/>
            <person name="Andreopoulos B."/>
            <person name="Lipzen A."/>
            <person name="Chen C."/>
            <person name="Yanf M."/>
            <person name="Daum C."/>
            <person name="Ng V."/>
            <person name="Clum A."/>
            <person name="Steindorff A."/>
            <person name="Ohm R."/>
            <person name="Martin F."/>
            <person name="Silar P."/>
            <person name="Natvig D."/>
            <person name="Lalanne C."/>
            <person name="Gautier V."/>
            <person name="Ament-Velasquez S.L."/>
            <person name="Kruys A."/>
            <person name="Hutchinson M.I."/>
            <person name="Powell A.J."/>
            <person name="Barry K."/>
            <person name="Miller A.N."/>
            <person name="Grigoriev I.V."/>
            <person name="Debuchy R."/>
            <person name="Gladieux P."/>
            <person name="Thoren M.H."/>
            <person name="Johannesson H."/>
        </authorList>
    </citation>
    <scope>NUCLEOTIDE SEQUENCE</scope>
    <source>
        <strain evidence="1">PSN4</strain>
    </source>
</reference>
<name>A0AAJ0B571_9PEZI</name>
<protein>
    <submittedName>
        <fullName evidence="1">Uncharacterized protein</fullName>
    </submittedName>
</protein>
<accession>A0AAJ0B571</accession>
<dbReference type="EMBL" id="MU839846">
    <property type="protein sequence ID" value="KAK1750603.1"/>
    <property type="molecule type" value="Genomic_DNA"/>
</dbReference>
<comment type="caution">
    <text evidence="1">The sequence shown here is derived from an EMBL/GenBank/DDBJ whole genome shotgun (WGS) entry which is preliminary data.</text>
</comment>
<organism evidence="1 2">
    <name type="scientific">Echria macrotheca</name>
    <dbReference type="NCBI Taxonomy" id="438768"/>
    <lineage>
        <taxon>Eukaryota</taxon>
        <taxon>Fungi</taxon>
        <taxon>Dikarya</taxon>
        <taxon>Ascomycota</taxon>
        <taxon>Pezizomycotina</taxon>
        <taxon>Sordariomycetes</taxon>
        <taxon>Sordariomycetidae</taxon>
        <taxon>Sordariales</taxon>
        <taxon>Schizotheciaceae</taxon>
        <taxon>Echria</taxon>
    </lineage>
</organism>
<keyword evidence="2" id="KW-1185">Reference proteome</keyword>
<gene>
    <name evidence="1" type="ORF">QBC47DRAFT_393857</name>
</gene>